<evidence type="ECO:0000256" key="1">
    <source>
        <dbReference type="SAM" id="MobiDB-lite"/>
    </source>
</evidence>
<dbReference type="Proteomes" id="UP000002287">
    <property type="component" value="Plasmid pBVIE03"/>
</dbReference>
<reference evidence="2 3" key="1">
    <citation type="submission" date="2007-03" db="EMBL/GenBank/DDBJ databases">
        <title>Complete sequence of plasmid pBVIE03 of Burkholderia vietnamiensis G4.</title>
        <authorList>
            <consortium name="US DOE Joint Genome Institute"/>
            <person name="Copeland A."/>
            <person name="Lucas S."/>
            <person name="Lapidus A."/>
            <person name="Barry K."/>
            <person name="Detter J.C."/>
            <person name="Glavina del Rio T."/>
            <person name="Hammon N."/>
            <person name="Israni S."/>
            <person name="Dalin E."/>
            <person name="Tice H."/>
            <person name="Pitluck S."/>
            <person name="Chain P."/>
            <person name="Malfatti S."/>
            <person name="Shin M."/>
            <person name="Vergez L."/>
            <person name="Schmutz J."/>
            <person name="Larimer F."/>
            <person name="Land M."/>
            <person name="Hauser L."/>
            <person name="Kyrpides N."/>
            <person name="Tiedje J."/>
            <person name="Richardson P."/>
        </authorList>
    </citation>
    <scope>NUCLEOTIDE SEQUENCE [LARGE SCALE GENOMIC DNA]</scope>
    <source>
        <strain evidence="3">G4 / LMG 22486</strain>
        <plasmid evidence="2 3">pBVIE03</plasmid>
    </source>
</reference>
<protein>
    <recommendedName>
        <fullName evidence="4">Intein C-terminal splicing domain-containing protein</fullName>
    </recommendedName>
</protein>
<dbReference type="HOGENOM" id="CLU_333923_0_0_4"/>
<feature type="compositionally biased region" description="Low complexity" evidence="1">
    <location>
        <begin position="745"/>
        <end position="757"/>
    </location>
</feature>
<dbReference type="EMBL" id="CP000619">
    <property type="protein sequence ID" value="ABO60235.1"/>
    <property type="molecule type" value="Genomic_DNA"/>
</dbReference>
<feature type="compositionally biased region" description="Gly residues" evidence="1">
    <location>
        <begin position="678"/>
        <end position="701"/>
    </location>
</feature>
<gene>
    <name evidence="2" type="ordered locus">Bcep1808_7358</name>
</gene>
<organism evidence="2 3">
    <name type="scientific">Burkholderia vietnamiensis (strain G4 / LMG 22486)</name>
    <name type="common">Burkholderia cepacia (strain R1808)</name>
    <dbReference type="NCBI Taxonomy" id="269482"/>
    <lineage>
        <taxon>Bacteria</taxon>
        <taxon>Pseudomonadati</taxon>
        <taxon>Pseudomonadota</taxon>
        <taxon>Betaproteobacteria</taxon>
        <taxon>Burkholderiales</taxon>
        <taxon>Burkholderiaceae</taxon>
        <taxon>Burkholderia</taxon>
        <taxon>Burkholderia cepacia complex</taxon>
    </lineage>
</organism>
<feature type="compositionally biased region" description="Acidic residues" evidence="1">
    <location>
        <begin position="616"/>
        <end position="631"/>
    </location>
</feature>
<sequence>MTPPLLDSNKFIEYFELPVIEQIVWDKRITIDGKEIQIKDPLFDKVLEPLKAFVLTLPGYTQEKKGKQEQKTLEQHGFITMQLTRLFGDLSFTYGYIFQTLLGEVDMYDVVINRRILAVLLPALERAPDSLKMLGKLIVGAIKQMMAGCLGNRVEGSVREIVKARPTNAAVPFYVVLDEYGYYAVLGFAVAPAQARSLGFPQPLHSLVRMADGTVRKMSEMQVGDEILAPNGTAVRVEQVLEYKELPIARLTLESGRSVEAARVHHWPVRVMYQQLRVVTTQEIEVLVKSGMTVELATAGGDELGWEVVTSVSTIGNQPARCLVVADEMHCYITDHDIVTHNCITFAAQDFSSLQKASKEEADATWENTNVRCVGKITSGEKSETWERIRGVAGETLVYENGAKEHNADSMFKWSTNMDARVNRVRRLEYDDLAQQENGEFTFLIGKKNSQSAGGVRVIRARTFFTQVDEAPDEIRINHFLKVEPPKSGFGEQDLERLDQLEQLLGKMIADGSLAKAFPNEPEAMLAMKQPFYKMSTFMREAREKHSLSLPEAWRVAFVCDDQEMKVVAGAAALAAAPAPADGELLASSALAAAAPVVASSAEVGESDVAVLDEAPEEPALEFDPTEETPFESDGTAVSASLLGLEPISLDHDVDPPNYDADKSGKIESSGGTAAGDAGSGDAGDGRDGGSSGGGSSGGMGMALKPTPVRVEHEVSQETVSLDPKTQVTDFLDGYDFGRSDEQSADSSSGAADAAGAEEPQTRVSALTFRVLGQAEEPNEIQSYLADAIETTRIALGTSRDSLENKTAAQRGVQELERVTSYVEGITPGPATLEDWDATIEDLESAADANPPNWL</sequence>
<evidence type="ECO:0000313" key="2">
    <source>
        <dbReference type="EMBL" id="ABO60235.1"/>
    </source>
</evidence>
<accession>A4JVD2</accession>
<dbReference type="Gene3D" id="2.170.16.10">
    <property type="entry name" value="Hedgehog/Intein (Hint) domain"/>
    <property type="match status" value="1"/>
</dbReference>
<evidence type="ECO:0008006" key="4">
    <source>
        <dbReference type="Google" id="ProtNLM"/>
    </source>
</evidence>
<feature type="compositionally biased region" description="Basic and acidic residues" evidence="1">
    <location>
        <begin position="649"/>
        <end position="666"/>
    </location>
</feature>
<dbReference type="SUPFAM" id="SSF51294">
    <property type="entry name" value="Hedgehog/intein (Hint) domain"/>
    <property type="match status" value="1"/>
</dbReference>
<proteinExistence type="predicted"/>
<evidence type="ECO:0000313" key="3">
    <source>
        <dbReference type="Proteomes" id="UP000002287"/>
    </source>
</evidence>
<feature type="compositionally biased region" description="Polar residues" evidence="1">
    <location>
        <begin position="717"/>
        <end position="729"/>
    </location>
</feature>
<dbReference type="KEGG" id="bvi:Bcep1808_7358"/>
<feature type="region of interest" description="Disordered" evidence="1">
    <location>
        <begin position="648"/>
        <end position="761"/>
    </location>
</feature>
<geneLocation type="plasmid" evidence="2 3">
    <name>pBVIE03</name>
</geneLocation>
<keyword evidence="2" id="KW-0614">Plasmid</keyword>
<name>A4JVD2_BURVG</name>
<dbReference type="InterPro" id="IPR036844">
    <property type="entry name" value="Hint_dom_sf"/>
</dbReference>
<dbReference type="AlphaFoldDB" id="A4JVD2"/>
<feature type="region of interest" description="Disordered" evidence="1">
    <location>
        <begin position="616"/>
        <end position="636"/>
    </location>
</feature>